<reference evidence="1" key="2">
    <citation type="journal article" date="2014" name="ISME J.">
        <title>Microbial stratification in low pH oxic and suboxic macroscopic growths along an acid mine drainage.</title>
        <authorList>
            <person name="Mendez-Garcia C."/>
            <person name="Mesa V."/>
            <person name="Sprenger R.R."/>
            <person name="Richter M."/>
            <person name="Diez M.S."/>
            <person name="Solano J."/>
            <person name="Bargiela R."/>
            <person name="Golyshina O.V."/>
            <person name="Manteca A."/>
            <person name="Ramos J.L."/>
            <person name="Gallego J.R."/>
            <person name="Llorente I."/>
            <person name="Martins Dos Santos V.A."/>
            <person name="Jensen O.N."/>
            <person name="Pelaez A.I."/>
            <person name="Sanchez J."/>
            <person name="Ferrer M."/>
        </authorList>
    </citation>
    <scope>NUCLEOTIDE SEQUENCE</scope>
</reference>
<evidence type="ECO:0000313" key="1">
    <source>
        <dbReference type="EMBL" id="EQD34157.1"/>
    </source>
</evidence>
<sequence length="132" mass="14419">MFHFAWPWMALLAPLPWLLRRILPTSEPRGAALYLPMAIEVATAGAGTPRTTRADGALLSIIWALLVLAAMRPQWLGAPIPIHTEGRQIILAIDCSGSMATRTWAGQESRLQVVQQVAGRFIDHSQGDQIGL</sequence>
<feature type="non-terminal residue" evidence="1">
    <location>
        <position position="132"/>
    </location>
</feature>
<dbReference type="AlphaFoldDB" id="T0YQW1"/>
<protein>
    <submittedName>
        <fullName evidence="1">von Willebrand factor type A domain-containing protein</fullName>
    </submittedName>
</protein>
<dbReference type="EMBL" id="AUZX01013892">
    <property type="protein sequence ID" value="EQD34157.1"/>
    <property type="molecule type" value="Genomic_DNA"/>
</dbReference>
<reference evidence="1" key="1">
    <citation type="submission" date="2013-08" db="EMBL/GenBank/DDBJ databases">
        <authorList>
            <person name="Mendez C."/>
            <person name="Richter M."/>
            <person name="Ferrer M."/>
            <person name="Sanchez J."/>
        </authorList>
    </citation>
    <scope>NUCLEOTIDE SEQUENCE</scope>
</reference>
<organism evidence="1">
    <name type="scientific">mine drainage metagenome</name>
    <dbReference type="NCBI Taxonomy" id="410659"/>
    <lineage>
        <taxon>unclassified sequences</taxon>
        <taxon>metagenomes</taxon>
        <taxon>ecological metagenomes</taxon>
    </lineage>
</organism>
<gene>
    <name evidence="1" type="ORF">B1A_18819</name>
</gene>
<comment type="caution">
    <text evidence="1">The sequence shown here is derived from an EMBL/GenBank/DDBJ whole genome shotgun (WGS) entry which is preliminary data.</text>
</comment>
<dbReference type="InterPro" id="IPR036465">
    <property type="entry name" value="vWFA_dom_sf"/>
</dbReference>
<dbReference type="Gene3D" id="3.40.50.410">
    <property type="entry name" value="von Willebrand factor, type A domain"/>
    <property type="match status" value="1"/>
</dbReference>
<dbReference type="SUPFAM" id="SSF53300">
    <property type="entry name" value="vWA-like"/>
    <property type="match status" value="1"/>
</dbReference>
<proteinExistence type="predicted"/>
<name>T0YQW1_9ZZZZ</name>
<accession>T0YQW1</accession>